<dbReference type="GeneID" id="17307952"/>
<dbReference type="CDD" id="cd00570">
    <property type="entry name" value="GST_N_family"/>
    <property type="match status" value="1"/>
</dbReference>
<feature type="region of interest" description="Disordered" evidence="1">
    <location>
        <begin position="306"/>
        <end position="331"/>
    </location>
</feature>
<evidence type="ECO:0000313" key="7">
    <source>
        <dbReference type="Proteomes" id="UP000011087"/>
    </source>
</evidence>
<dbReference type="SFLD" id="SFLDS00019">
    <property type="entry name" value="Glutathione_Transferase_(cytos"/>
    <property type="match status" value="1"/>
</dbReference>
<feature type="signal peptide" evidence="2">
    <location>
        <begin position="1"/>
        <end position="20"/>
    </location>
</feature>
<proteinExistence type="predicted"/>
<dbReference type="EnsemblProtists" id="EKX51127">
    <property type="protein sequence ID" value="EKX51127"/>
    <property type="gene ID" value="GUITHDRAFT_161619"/>
</dbReference>
<dbReference type="Pfam" id="PF13409">
    <property type="entry name" value="GST_N_2"/>
    <property type="match status" value="1"/>
</dbReference>
<dbReference type="CDD" id="cd00299">
    <property type="entry name" value="GST_C_family"/>
    <property type="match status" value="1"/>
</dbReference>
<sequence length="358" mass="39616">MARMRFLAHVMVVASSLSCAEPCGQGDTVTARTTAAFAPALSAALLHNKKQLVLRVRGASQATMSDVTLYTNKMCPFAQKAWIALEEKKVKYDLVEISLYGSGGKPRWFLDMNPKGQVPVLKHGDKVVVESDEILKYIDQHMGSTGDLTKGHESDVAAWMKFLGSEVLPSGKALINGYGSKTSLNEALRRMEERIQGPFIFGGDFTLADIASAPFFQRMMTEQARLGLNRQEYPKIFAWYEAIKAKPSFSNTVVKSWWWWWRTSAHVQRRETKVKGCPSQAPETVVIHSRTKSGLIRRDKAVTGSHLMTGSRRSTGEQSAGATRQAEEAGGTEGLSALDLEWIQEYMAADMDCEEGAI</sequence>
<dbReference type="InterPro" id="IPR036282">
    <property type="entry name" value="Glutathione-S-Trfase_C_sf"/>
</dbReference>
<evidence type="ECO:0000256" key="2">
    <source>
        <dbReference type="SAM" id="SignalP"/>
    </source>
</evidence>
<reference evidence="5 7" key="1">
    <citation type="journal article" date="2012" name="Nature">
        <title>Algal genomes reveal evolutionary mosaicism and the fate of nucleomorphs.</title>
        <authorList>
            <consortium name="DOE Joint Genome Institute"/>
            <person name="Curtis B.A."/>
            <person name="Tanifuji G."/>
            <person name="Burki F."/>
            <person name="Gruber A."/>
            <person name="Irimia M."/>
            <person name="Maruyama S."/>
            <person name="Arias M.C."/>
            <person name="Ball S.G."/>
            <person name="Gile G.H."/>
            <person name="Hirakawa Y."/>
            <person name="Hopkins J.F."/>
            <person name="Kuo A."/>
            <person name="Rensing S.A."/>
            <person name="Schmutz J."/>
            <person name="Symeonidi A."/>
            <person name="Elias M."/>
            <person name="Eveleigh R.J."/>
            <person name="Herman E.K."/>
            <person name="Klute M.J."/>
            <person name="Nakayama T."/>
            <person name="Obornik M."/>
            <person name="Reyes-Prieto A."/>
            <person name="Armbrust E.V."/>
            <person name="Aves S.J."/>
            <person name="Beiko R.G."/>
            <person name="Coutinho P."/>
            <person name="Dacks J.B."/>
            <person name="Durnford D.G."/>
            <person name="Fast N.M."/>
            <person name="Green B.R."/>
            <person name="Grisdale C.J."/>
            <person name="Hempel F."/>
            <person name="Henrissat B."/>
            <person name="Hoppner M.P."/>
            <person name="Ishida K."/>
            <person name="Kim E."/>
            <person name="Koreny L."/>
            <person name="Kroth P.G."/>
            <person name="Liu Y."/>
            <person name="Malik S.B."/>
            <person name="Maier U.G."/>
            <person name="McRose D."/>
            <person name="Mock T."/>
            <person name="Neilson J.A."/>
            <person name="Onodera N.T."/>
            <person name="Poole A.M."/>
            <person name="Pritham E.J."/>
            <person name="Richards T.A."/>
            <person name="Rocap G."/>
            <person name="Roy S.W."/>
            <person name="Sarai C."/>
            <person name="Schaack S."/>
            <person name="Shirato S."/>
            <person name="Slamovits C.H."/>
            <person name="Spencer D.F."/>
            <person name="Suzuki S."/>
            <person name="Worden A.Z."/>
            <person name="Zauner S."/>
            <person name="Barry K."/>
            <person name="Bell C."/>
            <person name="Bharti A.K."/>
            <person name="Crow J.A."/>
            <person name="Grimwood J."/>
            <person name="Kramer R."/>
            <person name="Lindquist E."/>
            <person name="Lucas S."/>
            <person name="Salamov A."/>
            <person name="McFadden G.I."/>
            <person name="Lane C.E."/>
            <person name="Keeling P.J."/>
            <person name="Gray M.W."/>
            <person name="Grigoriev I.V."/>
            <person name="Archibald J.M."/>
        </authorList>
    </citation>
    <scope>NUCLEOTIDE SEQUENCE</scope>
    <source>
        <strain evidence="5 7">CCMP2712</strain>
    </source>
</reference>
<dbReference type="InterPro" id="IPR036249">
    <property type="entry name" value="Thioredoxin-like_sf"/>
</dbReference>
<dbReference type="PaxDb" id="55529-EKX51127"/>
<dbReference type="InterPro" id="IPR010987">
    <property type="entry name" value="Glutathione-S-Trfase_C-like"/>
</dbReference>
<evidence type="ECO:0000313" key="6">
    <source>
        <dbReference type="EnsemblProtists" id="EKX51127"/>
    </source>
</evidence>
<dbReference type="SFLD" id="SFLDG00358">
    <property type="entry name" value="Main_(cytGST)"/>
    <property type="match status" value="1"/>
</dbReference>
<feature type="compositionally biased region" description="Polar residues" evidence="1">
    <location>
        <begin position="306"/>
        <end position="322"/>
    </location>
</feature>
<dbReference type="PROSITE" id="PS51354">
    <property type="entry name" value="GLUTAREDOXIN_2"/>
    <property type="match status" value="1"/>
</dbReference>
<evidence type="ECO:0000259" key="3">
    <source>
        <dbReference type="PROSITE" id="PS50404"/>
    </source>
</evidence>
<dbReference type="KEGG" id="gtt:GUITHDRAFT_161619"/>
<dbReference type="Gene3D" id="1.20.1050.10">
    <property type="match status" value="1"/>
</dbReference>
<evidence type="ECO:0008006" key="8">
    <source>
        <dbReference type="Google" id="ProtNLM"/>
    </source>
</evidence>
<dbReference type="PROSITE" id="PS50404">
    <property type="entry name" value="GST_NTER"/>
    <property type="match status" value="1"/>
</dbReference>
<dbReference type="RefSeq" id="XP_005838107.1">
    <property type="nucleotide sequence ID" value="XM_005838050.1"/>
</dbReference>
<dbReference type="STRING" id="905079.L1JRP8"/>
<feature type="domain" description="GST N-terminal" evidence="3">
    <location>
        <begin position="65"/>
        <end position="146"/>
    </location>
</feature>
<dbReference type="AlphaFoldDB" id="L1JRP8"/>
<dbReference type="SUPFAM" id="SSF47616">
    <property type="entry name" value="GST C-terminal domain-like"/>
    <property type="match status" value="1"/>
</dbReference>
<accession>L1JRP8</accession>
<dbReference type="GO" id="GO:0005737">
    <property type="term" value="C:cytoplasm"/>
    <property type="evidence" value="ECO:0007669"/>
    <property type="project" value="TreeGrafter"/>
</dbReference>
<keyword evidence="2" id="KW-0732">Signal</keyword>
<dbReference type="PROSITE" id="PS50405">
    <property type="entry name" value="GST_CTER"/>
    <property type="match status" value="1"/>
</dbReference>
<organism evidence="5">
    <name type="scientific">Guillardia theta (strain CCMP2712)</name>
    <name type="common">Cryptophyte</name>
    <dbReference type="NCBI Taxonomy" id="905079"/>
    <lineage>
        <taxon>Eukaryota</taxon>
        <taxon>Cryptophyceae</taxon>
        <taxon>Pyrenomonadales</taxon>
        <taxon>Geminigeraceae</taxon>
        <taxon>Guillardia</taxon>
    </lineage>
</organism>
<keyword evidence="7" id="KW-1185">Reference proteome</keyword>
<dbReference type="InterPro" id="IPR040079">
    <property type="entry name" value="Glutathione_S-Trfase"/>
</dbReference>
<name>L1JRP8_GUITC</name>
<reference evidence="7" key="2">
    <citation type="submission" date="2012-11" db="EMBL/GenBank/DDBJ databases">
        <authorList>
            <person name="Kuo A."/>
            <person name="Curtis B.A."/>
            <person name="Tanifuji G."/>
            <person name="Burki F."/>
            <person name="Gruber A."/>
            <person name="Irimia M."/>
            <person name="Maruyama S."/>
            <person name="Arias M.C."/>
            <person name="Ball S.G."/>
            <person name="Gile G.H."/>
            <person name="Hirakawa Y."/>
            <person name="Hopkins J.F."/>
            <person name="Rensing S.A."/>
            <person name="Schmutz J."/>
            <person name="Symeonidi A."/>
            <person name="Elias M."/>
            <person name="Eveleigh R.J."/>
            <person name="Herman E.K."/>
            <person name="Klute M.J."/>
            <person name="Nakayama T."/>
            <person name="Obornik M."/>
            <person name="Reyes-Prieto A."/>
            <person name="Armbrust E.V."/>
            <person name="Aves S.J."/>
            <person name="Beiko R.G."/>
            <person name="Coutinho P."/>
            <person name="Dacks J.B."/>
            <person name="Durnford D.G."/>
            <person name="Fast N.M."/>
            <person name="Green B.R."/>
            <person name="Grisdale C."/>
            <person name="Hempe F."/>
            <person name="Henrissat B."/>
            <person name="Hoppner M.P."/>
            <person name="Ishida K.-I."/>
            <person name="Kim E."/>
            <person name="Koreny L."/>
            <person name="Kroth P.G."/>
            <person name="Liu Y."/>
            <person name="Malik S.-B."/>
            <person name="Maier U.G."/>
            <person name="McRose D."/>
            <person name="Mock T."/>
            <person name="Neilson J.A."/>
            <person name="Onodera N.T."/>
            <person name="Poole A.M."/>
            <person name="Pritham E.J."/>
            <person name="Richards T.A."/>
            <person name="Rocap G."/>
            <person name="Roy S.W."/>
            <person name="Sarai C."/>
            <person name="Schaack S."/>
            <person name="Shirato S."/>
            <person name="Slamovits C.H."/>
            <person name="Spencer D.F."/>
            <person name="Suzuki S."/>
            <person name="Worden A.Z."/>
            <person name="Zauner S."/>
            <person name="Barry K."/>
            <person name="Bell C."/>
            <person name="Bharti A.K."/>
            <person name="Crow J.A."/>
            <person name="Grimwood J."/>
            <person name="Kramer R."/>
            <person name="Lindquist E."/>
            <person name="Lucas S."/>
            <person name="Salamov A."/>
            <person name="McFadden G.I."/>
            <person name="Lane C.E."/>
            <person name="Keeling P.J."/>
            <person name="Gray M.W."/>
            <person name="Grigoriev I.V."/>
            <person name="Archibald J.M."/>
        </authorList>
    </citation>
    <scope>NUCLEOTIDE SEQUENCE</scope>
    <source>
        <strain evidence="7">CCMP2712</strain>
    </source>
</reference>
<feature type="chain" id="PRO_5008771684" description="Glutathione S-transferase" evidence="2">
    <location>
        <begin position="21"/>
        <end position="358"/>
    </location>
</feature>
<dbReference type="InterPro" id="IPR050983">
    <property type="entry name" value="GST_Omega/HSP26"/>
</dbReference>
<dbReference type="Pfam" id="PF13410">
    <property type="entry name" value="GST_C_2"/>
    <property type="match status" value="1"/>
</dbReference>
<dbReference type="SUPFAM" id="SSF52833">
    <property type="entry name" value="Thioredoxin-like"/>
    <property type="match status" value="1"/>
</dbReference>
<dbReference type="PROSITE" id="PS51257">
    <property type="entry name" value="PROKAR_LIPOPROTEIN"/>
    <property type="match status" value="1"/>
</dbReference>
<evidence type="ECO:0000259" key="4">
    <source>
        <dbReference type="PROSITE" id="PS50405"/>
    </source>
</evidence>
<dbReference type="EMBL" id="JH992976">
    <property type="protein sequence ID" value="EKX51127.1"/>
    <property type="molecule type" value="Genomic_DNA"/>
</dbReference>
<dbReference type="PANTHER" id="PTHR43968:SF6">
    <property type="entry name" value="GLUTATHIONE S-TRANSFERASE OMEGA"/>
    <property type="match status" value="1"/>
</dbReference>
<evidence type="ECO:0000256" key="1">
    <source>
        <dbReference type="SAM" id="MobiDB-lite"/>
    </source>
</evidence>
<dbReference type="HOGENOM" id="CLU_774885_0_0_1"/>
<dbReference type="Gene3D" id="3.40.30.10">
    <property type="entry name" value="Glutaredoxin"/>
    <property type="match status" value="1"/>
</dbReference>
<evidence type="ECO:0000313" key="5">
    <source>
        <dbReference type="EMBL" id="EKX51127.1"/>
    </source>
</evidence>
<dbReference type="InterPro" id="IPR004045">
    <property type="entry name" value="Glutathione_S-Trfase_N"/>
</dbReference>
<gene>
    <name evidence="5" type="ORF">GUITHDRAFT_161619</name>
</gene>
<dbReference type="OrthoDB" id="422574at2759"/>
<dbReference type="eggNOG" id="KOG1422">
    <property type="taxonomic scope" value="Eukaryota"/>
</dbReference>
<reference evidence="6" key="3">
    <citation type="submission" date="2016-03" db="UniProtKB">
        <authorList>
            <consortium name="EnsemblProtists"/>
        </authorList>
    </citation>
    <scope>IDENTIFICATION</scope>
</reference>
<feature type="domain" description="GST C-terminal" evidence="4">
    <location>
        <begin position="133"/>
        <end position="274"/>
    </location>
</feature>
<dbReference type="PANTHER" id="PTHR43968">
    <property type="match status" value="1"/>
</dbReference>
<protein>
    <recommendedName>
        <fullName evidence="8">Glutathione S-transferase</fullName>
    </recommendedName>
</protein>
<dbReference type="Proteomes" id="UP000011087">
    <property type="component" value="Unassembled WGS sequence"/>
</dbReference>